<keyword evidence="1" id="KW-0472">Membrane</keyword>
<dbReference type="RefSeq" id="WP_247414457.1">
    <property type="nucleotide sequence ID" value="NZ_JALLGW010000001.1"/>
</dbReference>
<organism evidence="2 3">
    <name type="scientific">Halomarina salina</name>
    <dbReference type="NCBI Taxonomy" id="1872699"/>
    <lineage>
        <taxon>Archaea</taxon>
        <taxon>Methanobacteriati</taxon>
        <taxon>Methanobacteriota</taxon>
        <taxon>Stenosarchaea group</taxon>
        <taxon>Halobacteria</taxon>
        <taxon>Halobacteriales</taxon>
        <taxon>Natronomonadaceae</taxon>
        <taxon>Halomarina</taxon>
    </lineage>
</organism>
<name>A0ABD5RMM0_9EURY</name>
<keyword evidence="3" id="KW-1185">Reference proteome</keyword>
<reference evidence="2 3" key="1">
    <citation type="journal article" date="2019" name="Int. J. Syst. Evol. Microbiol.">
        <title>The Global Catalogue of Microorganisms (GCM) 10K type strain sequencing project: providing services to taxonomists for standard genome sequencing and annotation.</title>
        <authorList>
            <consortium name="The Broad Institute Genomics Platform"/>
            <consortium name="The Broad Institute Genome Sequencing Center for Infectious Disease"/>
            <person name="Wu L."/>
            <person name="Ma J."/>
        </authorList>
    </citation>
    <scope>NUCLEOTIDE SEQUENCE [LARGE SCALE GENOMIC DNA]</scope>
    <source>
        <strain evidence="2 3">CGMCC 1.12543</strain>
    </source>
</reference>
<dbReference type="Proteomes" id="UP001596099">
    <property type="component" value="Unassembled WGS sequence"/>
</dbReference>
<dbReference type="AlphaFoldDB" id="A0ABD5RMM0"/>
<keyword evidence="1" id="KW-0812">Transmembrane</keyword>
<gene>
    <name evidence="2" type="ORF">ACFPYI_09495</name>
</gene>
<sequence length="91" mass="9881">MLLQSFFDPGHGFLSSVDERTVAVLAFVLFVVVGAVAEYRGDARGGTVVAALVGFVVALVLWGPPMFAEEWHYAVVVAVPVVVAFYFYRGR</sequence>
<feature type="transmembrane region" description="Helical" evidence="1">
    <location>
        <begin position="20"/>
        <end position="39"/>
    </location>
</feature>
<proteinExistence type="predicted"/>
<feature type="transmembrane region" description="Helical" evidence="1">
    <location>
        <begin position="71"/>
        <end position="88"/>
    </location>
</feature>
<accession>A0ABD5RMM0</accession>
<dbReference type="EMBL" id="JBHSQH010000001">
    <property type="protein sequence ID" value="MFC5971564.1"/>
    <property type="molecule type" value="Genomic_DNA"/>
</dbReference>
<evidence type="ECO:0000313" key="2">
    <source>
        <dbReference type="EMBL" id="MFC5971564.1"/>
    </source>
</evidence>
<evidence type="ECO:0000256" key="1">
    <source>
        <dbReference type="SAM" id="Phobius"/>
    </source>
</evidence>
<keyword evidence="1" id="KW-1133">Transmembrane helix</keyword>
<feature type="transmembrane region" description="Helical" evidence="1">
    <location>
        <begin position="46"/>
        <end position="65"/>
    </location>
</feature>
<evidence type="ECO:0000313" key="3">
    <source>
        <dbReference type="Proteomes" id="UP001596099"/>
    </source>
</evidence>
<comment type="caution">
    <text evidence="2">The sequence shown here is derived from an EMBL/GenBank/DDBJ whole genome shotgun (WGS) entry which is preliminary data.</text>
</comment>
<protein>
    <submittedName>
        <fullName evidence="2">Uncharacterized protein</fullName>
    </submittedName>
</protein>